<proteinExistence type="predicted"/>
<feature type="non-terminal residue" evidence="1">
    <location>
        <position position="158"/>
    </location>
</feature>
<sequence>ENDIDNSFGRKRICIKTKHHVSILESFKIIVKGHVYMIRAKELFIWEPSFLTFKEKEYVSDDEFVRETSNNNDGQPPHDEVFGDVLSSDDEVVSENNNMNNNANDVSDCKVAHTTSTGADNIDPKPQVDAPVEQSCEQVRSQTIKSGGSVLEIMEGII</sequence>
<reference evidence="1" key="1">
    <citation type="journal article" date="2019" name="Sci. Rep.">
        <title>Draft genome of Tanacetum cinerariifolium, the natural source of mosquito coil.</title>
        <authorList>
            <person name="Yamashiro T."/>
            <person name="Shiraishi A."/>
            <person name="Satake H."/>
            <person name="Nakayama K."/>
        </authorList>
    </citation>
    <scope>NUCLEOTIDE SEQUENCE</scope>
</reference>
<keyword evidence="1" id="KW-0695">RNA-directed DNA polymerase</keyword>
<name>A0A699TUB3_TANCI</name>
<dbReference type="EMBL" id="BKCJ011272963">
    <property type="protein sequence ID" value="GFD13503.1"/>
    <property type="molecule type" value="Genomic_DNA"/>
</dbReference>
<keyword evidence="1" id="KW-0548">Nucleotidyltransferase</keyword>
<dbReference type="AlphaFoldDB" id="A0A699TUB3"/>
<organism evidence="1">
    <name type="scientific">Tanacetum cinerariifolium</name>
    <name type="common">Dalmatian daisy</name>
    <name type="synonym">Chrysanthemum cinerariifolium</name>
    <dbReference type="NCBI Taxonomy" id="118510"/>
    <lineage>
        <taxon>Eukaryota</taxon>
        <taxon>Viridiplantae</taxon>
        <taxon>Streptophyta</taxon>
        <taxon>Embryophyta</taxon>
        <taxon>Tracheophyta</taxon>
        <taxon>Spermatophyta</taxon>
        <taxon>Magnoliopsida</taxon>
        <taxon>eudicotyledons</taxon>
        <taxon>Gunneridae</taxon>
        <taxon>Pentapetalae</taxon>
        <taxon>asterids</taxon>
        <taxon>campanulids</taxon>
        <taxon>Asterales</taxon>
        <taxon>Asteraceae</taxon>
        <taxon>Asteroideae</taxon>
        <taxon>Anthemideae</taxon>
        <taxon>Anthemidinae</taxon>
        <taxon>Tanacetum</taxon>
    </lineage>
</organism>
<feature type="non-terminal residue" evidence="1">
    <location>
        <position position="1"/>
    </location>
</feature>
<evidence type="ECO:0000313" key="1">
    <source>
        <dbReference type="EMBL" id="GFD13503.1"/>
    </source>
</evidence>
<protein>
    <submittedName>
        <fullName evidence="1">RNA-directed DNA polymerase, eukaryota</fullName>
    </submittedName>
</protein>
<accession>A0A699TUB3</accession>
<gene>
    <name evidence="1" type="ORF">Tci_885472</name>
</gene>
<keyword evidence="1" id="KW-0808">Transferase</keyword>
<comment type="caution">
    <text evidence="1">The sequence shown here is derived from an EMBL/GenBank/DDBJ whole genome shotgun (WGS) entry which is preliminary data.</text>
</comment>
<dbReference type="GO" id="GO:0003964">
    <property type="term" value="F:RNA-directed DNA polymerase activity"/>
    <property type="evidence" value="ECO:0007669"/>
    <property type="project" value="UniProtKB-KW"/>
</dbReference>